<evidence type="ECO:0000313" key="3">
    <source>
        <dbReference type="EMBL" id="GER44339.1"/>
    </source>
</evidence>
<feature type="chain" id="PRO_5023098524" evidence="2">
    <location>
        <begin position="20"/>
        <end position="149"/>
    </location>
</feature>
<accession>A0A5A7QG73</accession>
<dbReference type="AlphaFoldDB" id="A0A5A7QG73"/>
<organism evidence="3 4">
    <name type="scientific">Striga asiatica</name>
    <name type="common">Asiatic witchweed</name>
    <name type="synonym">Buchnera asiatica</name>
    <dbReference type="NCBI Taxonomy" id="4170"/>
    <lineage>
        <taxon>Eukaryota</taxon>
        <taxon>Viridiplantae</taxon>
        <taxon>Streptophyta</taxon>
        <taxon>Embryophyta</taxon>
        <taxon>Tracheophyta</taxon>
        <taxon>Spermatophyta</taxon>
        <taxon>Magnoliopsida</taxon>
        <taxon>eudicotyledons</taxon>
        <taxon>Gunneridae</taxon>
        <taxon>Pentapetalae</taxon>
        <taxon>asterids</taxon>
        <taxon>lamiids</taxon>
        <taxon>Lamiales</taxon>
        <taxon>Orobanchaceae</taxon>
        <taxon>Buchnereae</taxon>
        <taxon>Striga</taxon>
    </lineage>
</organism>
<feature type="region of interest" description="Disordered" evidence="1">
    <location>
        <begin position="46"/>
        <end position="66"/>
    </location>
</feature>
<dbReference type="EMBL" id="BKCP01006915">
    <property type="protein sequence ID" value="GER44339.1"/>
    <property type="molecule type" value="Genomic_DNA"/>
</dbReference>
<evidence type="ECO:0000256" key="1">
    <source>
        <dbReference type="SAM" id="MobiDB-lite"/>
    </source>
</evidence>
<feature type="signal peptide" evidence="2">
    <location>
        <begin position="1"/>
        <end position="19"/>
    </location>
</feature>
<comment type="caution">
    <text evidence="3">The sequence shown here is derived from an EMBL/GenBank/DDBJ whole genome shotgun (WGS) entry which is preliminary data.</text>
</comment>
<evidence type="ECO:0000256" key="2">
    <source>
        <dbReference type="SAM" id="SignalP"/>
    </source>
</evidence>
<evidence type="ECO:0000313" key="4">
    <source>
        <dbReference type="Proteomes" id="UP000325081"/>
    </source>
</evidence>
<keyword evidence="4" id="KW-1185">Reference proteome</keyword>
<feature type="compositionally biased region" description="Pro residues" evidence="1">
    <location>
        <begin position="56"/>
        <end position="66"/>
    </location>
</feature>
<name>A0A5A7QG73_STRAF</name>
<proteinExistence type="predicted"/>
<reference evidence="4" key="1">
    <citation type="journal article" date="2019" name="Curr. Biol.">
        <title>Genome Sequence of Striga asiatica Provides Insight into the Evolution of Plant Parasitism.</title>
        <authorList>
            <person name="Yoshida S."/>
            <person name="Kim S."/>
            <person name="Wafula E.K."/>
            <person name="Tanskanen J."/>
            <person name="Kim Y.M."/>
            <person name="Honaas L."/>
            <person name="Yang Z."/>
            <person name="Spallek T."/>
            <person name="Conn C.E."/>
            <person name="Ichihashi Y."/>
            <person name="Cheong K."/>
            <person name="Cui S."/>
            <person name="Der J.P."/>
            <person name="Gundlach H."/>
            <person name="Jiao Y."/>
            <person name="Hori C."/>
            <person name="Ishida J.K."/>
            <person name="Kasahara H."/>
            <person name="Kiba T."/>
            <person name="Kim M.S."/>
            <person name="Koo N."/>
            <person name="Laohavisit A."/>
            <person name="Lee Y.H."/>
            <person name="Lumba S."/>
            <person name="McCourt P."/>
            <person name="Mortimer J.C."/>
            <person name="Mutuku J.M."/>
            <person name="Nomura T."/>
            <person name="Sasaki-Sekimoto Y."/>
            <person name="Seto Y."/>
            <person name="Wang Y."/>
            <person name="Wakatake T."/>
            <person name="Sakakibara H."/>
            <person name="Demura T."/>
            <person name="Yamaguchi S."/>
            <person name="Yoneyama K."/>
            <person name="Manabe R.I."/>
            <person name="Nelson D.C."/>
            <person name="Schulman A.H."/>
            <person name="Timko M.P."/>
            <person name="dePamphilis C.W."/>
            <person name="Choi D."/>
            <person name="Shirasu K."/>
        </authorList>
    </citation>
    <scope>NUCLEOTIDE SEQUENCE [LARGE SCALE GENOMIC DNA]</scope>
    <source>
        <strain evidence="4">cv. UVA1</strain>
    </source>
</reference>
<protein>
    <submittedName>
        <fullName evidence="3">RNA-binding KH domain-containing protein</fullName>
    </submittedName>
</protein>
<dbReference type="Proteomes" id="UP000325081">
    <property type="component" value="Unassembled WGS sequence"/>
</dbReference>
<gene>
    <name evidence="3" type="ORF">STAS_21237</name>
</gene>
<keyword evidence="2" id="KW-0732">Signal</keyword>
<sequence length="149" mass="16098">MAPIFYFLFSLILSNSAFAANTGIPLLPENHKEHCSDPNLCPPPPPHHKKKHCKDSPPPPDGSGVIYPPPPGICPPGVLCPGGICPPGAICGLPPPRRPTSTASPSMTFVSSYTHVMFQQCVTLKTTGLYYTHANGARADCRKFRFRTF</sequence>